<dbReference type="InterPro" id="IPR035983">
    <property type="entry name" value="Hect_E3_ubiquitin_ligase"/>
</dbReference>
<feature type="transmembrane region" description="Helical" evidence="7">
    <location>
        <begin position="604"/>
        <end position="628"/>
    </location>
</feature>
<evidence type="ECO:0000256" key="5">
    <source>
        <dbReference type="PROSITE-ProRule" id="PRU00104"/>
    </source>
</evidence>
<dbReference type="PROSITE" id="PS50237">
    <property type="entry name" value="HECT"/>
    <property type="match status" value="1"/>
</dbReference>
<dbReference type="FunFam" id="3.30.2410.10:FF:000003">
    <property type="entry name" value="probable E3 ubiquitin-protein ligase HERC4 isoform X1"/>
    <property type="match status" value="1"/>
</dbReference>
<organism evidence="9 10">
    <name type="scientific">Didymella pomorum</name>
    <dbReference type="NCBI Taxonomy" id="749634"/>
    <lineage>
        <taxon>Eukaryota</taxon>
        <taxon>Fungi</taxon>
        <taxon>Dikarya</taxon>
        <taxon>Ascomycota</taxon>
        <taxon>Pezizomycotina</taxon>
        <taxon>Dothideomycetes</taxon>
        <taxon>Pleosporomycetidae</taxon>
        <taxon>Pleosporales</taxon>
        <taxon>Pleosporineae</taxon>
        <taxon>Didymellaceae</taxon>
        <taxon>Didymella</taxon>
    </lineage>
</organism>
<name>A0A9W8YZ25_9PLEO</name>
<comment type="catalytic activity">
    <reaction evidence="1">
        <text>S-ubiquitinyl-[E2 ubiquitin-conjugating enzyme]-L-cysteine + [acceptor protein]-L-lysine = [E2 ubiquitin-conjugating enzyme]-L-cysteine + N(6)-ubiquitinyl-[acceptor protein]-L-lysine.</text>
        <dbReference type="EC" id="2.3.2.26"/>
    </reaction>
</comment>
<feature type="active site" description="Glycyl thioester intermediate" evidence="5">
    <location>
        <position position="844"/>
    </location>
</feature>
<dbReference type="Gene3D" id="3.90.1750.10">
    <property type="entry name" value="Hect, E3 ligase catalytic domains"/>
    <property type="match status" value="1"/>
</dbReference>
<comment type="caution">
    <text evidence="9">The sequence shown here is derived from an EMBL/GenBank/DDBJ whole genome shotgun (WGS) entry which is preliminary data.</text>
</comment>
<keyword evidence="4 5" id="KW-0833">Ubl conjugation pathway</keyword>
<evidence type="ECO:0000256" key="6">
    <source>
        <dbReference type="SAM" id="MobiDB-lite"/>
    </source>
</evidence>
<gene>
    <name evidence="9" type="ORF">N0V91_010821</name>
</gene>
<keyword evidence="3" id="KW-0808">Transferase</keyword>
<evidence type="ECO:0000256" key="4">
    <source>
        <dbReference type="ARBA" id="ARBA00022786"/>
    </source>
</evidence>
<keyword evidence="7" id="KW-1133">Transmembrane helix</keyword>
<dbReference type="Pfam" id="PF00632">
    <property type="entry name" value="HECT"/>
    <property type="match status" value="1"/>
</dbReference>
<keyword evidence="7" id="KW-0472">Membrane</keyword>
<keyword evidence="7" id="KW-0812">Transmembrane</keyword>
<feature type="compositionally biased region" description="Polar residues" evidence="6">
    <location>
        <begin position="13"/>
        <end position="25"/>
    </location>
</feature>
<evidence type="ECO:0000313" key="9">
    <source>
        <dbReference type="EMBL" id="KAJ4395463.1"/>
    </source>
</evidence>
<proteinExistence type="predicted"/>
<protein>
    <recommendedName>
        <fullName evidence="2">HECT-type E3 ubiquitin transferase</fullName>
        <ecNumber evidence="2">2.3.2.26</ecNumber>
    </recommendedName>
</protein>
<dbReference type="Proteomes" id="UP001140510">
    <property type="component" value="Unassembled WGS sequence"/>
</dbReference>
<dbReference type="Gene3D" id="3.30.2160.10">
    <property type="entry name" value="Hect, E3 ligase catalytic domain"/>
    <property type="match status" value="1"/>
</dbReference>
<dbReference type="AlphaFoldDB" id="A0A9W8YZ25"/>
<dbReference type="InterPro" id="IPR044611">
    <property type="entry name" value="E3A/B/C-like"/>
</dbReference>
<dbReference type="SUPFAM" id="SSF56204">
    <property type="entry name" value="Hect, E3 ligase catalytic domain"/>
    <property type="match status" value="1"/>
</dbReference>
<sequence>MYLKCSVMHQAAKTPSTLSHDSTTDAPKMSIKKTGRKSFTLGGSVPSARPRREEVSSATQEKVAKPRNDNQTTIPVATSLNCETLDRLKQEAPVPQERSLIESSFDRQASTTSSQSFVDRSLFYTLSHTETLLQSFQDWDEAFQDSPVPHLNSARLAHSFRDWSQRNGPLIFDSLSVAVDALFIRPPSLDTQSAADSKPAPSVSTVDALKASGPASQPRYLDNYEAAHIVMICIHALTSHVPVGWPQSWAHLRSLRSWGVTIPSARTDADSFVDPYVNITDAFEYEPAARLADRLLKAIGVRTCFEHILAAKHWDATAPGASSVDFEKSLTGIVLRHLFVVERVALESKRKMKSVSTVPKEPGWTVTATFIEWLKTIIIKHWNGKVEVNKWSNVGAAVMLLRDLYEHQRQLNVWPRTFKIPYLHEHMNPVDDPVKYLDWKLQLNTLHLLQYPELHPTDYLVKFFRVINLSSMMTQYDHTQHTHQMMRQFDPVLREPYLYIIKKRLKVTLNDYLILDVTREQPLKDTLDQLWKQERVNLLKPLKVKLGQQEGEVGLDHGGVTYEFFRVVLGEAFAPDYGMFTVDPKTQMTWFQPGSLEPLWKFKMLGVLFSLAIYNGITLPVTFPLAFYKLMLHTRFKFFEDRSSLGYICDGWPDLAKSFGTLLDWKDGDVADVFVRDYAFSYEAFGQRIDINMFKGDDSTPSKETPLVTNENRGAFVRDYVTHLILHTIRPQLKAFKKGFYTCLNPRSLELFTPKTLKKLVEGDQNISIPELRACATYEDYDAAHPTVRMFWDIVQGYSQQDATHLLEFVTASDRVPVTGYKSLTFNIVRMGNDSEQLPTSSTCFGKLYLPEYQDKEKMKRKLELAIQNAKGFGVV</sequence>
<feature type="domain" description="HECT" evidence="8">
    <location>
        <begin position="534"/>
        <end position="876"/>
    </location>
</feature>
<dbReference type="Gene3D" id="3.30.2410.10">
    <property type="entry name" value="Hect, E3 ligase catalytic domain"/>
    <property type="match status" value="1"/>
</dbReference>
<evidence type="ECO:0000256" key="3">
    <source>
        <dbReference type="ARBA" id="ARBA00022679"/>
    </source>
</evidence>
<dbReference type="GO" id="GO:0000209">
    <property type="term" value="P:protein polyubiquitination"/>
    <property type="evidence" value="ECO:0007669"/>
    <property type="project" value="InterPro"/>
</dbReference>
<dbReference type="GO" id="GO:0061630">
    <property type="term" value="F:ubiquitin protein ligase activity"/>
    <property type="evidence" value="ECO:0007669"/>
    <property type="project" value="UniProtKB-EC"/>
</dbReference>
<evidence type="ECO:0000256" key="2">
    <source>
        <dbReference type="ARBA" id="ARBA00012485"/>
    </source>
</evidence>
<dbReference type="EMBL" id="JAPEVA010000157">
    <property type="protein sequence ID" value="KAJ4395463.1"/>
    <property type="molecule type" value="Genomic_DNA"/>
</dbReference>
<keyword evidence="10" id="KW-1185">Reference proteome</keyword>
<dbReference type="PANTHER" id="PTHR45700">
    <property type="entry name" value="UBIQUITIN-PROTEIN LIGASE E3C"/>
    <property type="match status" value="1"/>
</dbReference>
<dbReference type="InterPro" id="IPR000569">
    <property type="entry name" value="HECT_dom"/>
</dbReference>
<feature type="region of interest" description="Disordered" evidence="6">
    <location>
        <begin position="10"/>
        <end position="72"/>
    </location>
</feature>
<reference evidence="9" key="1">
    <citation type="submission" date="2022-10" db="EMBL/GenBank/DDBJ databases">
        <title>Tapping the CABI collections for fungal endophytes: first genome assemblies for Collariella, Neodidymelliopsis, Ascochyta clinopodiicola, Didymella pomorum, Didymosphaeria variabile, Neocosmospora piperis and Neocucurbitaria cava.</title>
        <authorList>
            <person name="Hill R."/>
        </authorList>
    </citation>
    <scope>NUCLEOTIDE SEQUENCE</scope>
    <source>
        <strain evidence="9">IMI 355091</strain>
    </source>
</reference>
<evidence type="ECO:0000256" key="1">
    <source>
        <dbReference type="ARBA" id="ARBA00000885"/>
    </source>
</evidence>
<accession>A0A9W8YZ25</accession>
<evidence type="ECO:0000256" key="7">
    <source>
        <dbReference type="SAM" id="Phobius"/>
    </source>
</evidence>
<evidence type="ECO:0000259" key="8">
    <source>
        <dbReference type="PROSITE" id="PS50237"/>
    </source>
</evidence>
<dbReference type="OrthoDB" id="5981550at2759"/>
<evidence type="ECO:0000313" key="10">
    <source>
        <dbReference type="Proteomes" id="UP001140510"/>
    </source>
</evidence>
<dbReference type="EC" id="2.3.2.26" evidence="2"/>
<dbReference type="SMART" id="SM00119">
    <property type="entry name" value="HECTc"/>
    <property type="match status" value="1"/>
</dbReference>